<dbReference type="HAMAP" id="MF_00572">
    <property type="entry name" value="LeuA_type2"/>
    <property type="match status" value="1"/>
</dbReference>
<keyword evidence="10" id="KW-0460">Magnesium</keyword>
<evidence type="ECO:0000256" key="9">
    <source>
        <dbReference type="ARBA" id="ARBA00023304"/>
    </source>
</evidence>
<dbReference type="InParanoid" id="K0YJB4"/>
<dbReference type="SUPFAM" id="SSF89000">
    <property type="entry name" value="post-HMGL domain-like"/>
    <property type="match status" value="1"/>
</dbReference>
<dbReference type="InterPro" id="IPR036230">
    <property type="entry name" value="LeuA_allosteric_dom_sf"/>
</dbReference>
<comment type="catalytic activity">
    <reaction evidence="1 10">
        <text>3-methyl-2-oxobutanoate + acetyl-CoA + H2O = (2S)-2-isopropylmalate + CoA + H(+)</text>
        <dbReference type="Rhea" id="RHEA:21524"/>
        <dbReference type="ChEBI" id="CHEBI:1178"/>
        <dbReference type="ChEBI" id="CHEBI:11851"/>
        <dbReference type="ChEBI" id="CHEBI:15377"/>
        <dbReference type="ChEBI" id="CHEBI:15378"/>
        <dbReference type="ChEBI" id="CHEBI:57287"/>
        <dbReference type="ChEBI" id="CHEBI:57288"/>
        <dbReference type="EC" id="2.3.3.13"/>
    </reaction>
</comment>
<dbReference type="PROSITE" id="PS50991">
    <property type="entry name" value="PYR_CT"/>
    <property type="match status" value="1"/>
</dbReference>
<reference evidence="12 13" key="1">
    <citation type="submission" date="2012-08" db="EMBL/GenBank/DDBJ databases">
        <title>The Genome Sequence of Slackia piriformis YIT 12062.</title>
        <authorList>
            <consortium name="The Broad Institute Genome Sequencing Platform"/>
            <person name="Earl A."/>
            <person name="Ward D."/>
            <person name="Feldgarden M."/>
            <person name="Gevers D."/>
            <person name="Morotomi M."/>
            <person name="Walker B."/>
            <person name="Young S.K."/>
            <person name="Zeng Q."/>
            <person name="Gargeya S."/>
            <person name="Fitzgerald M."/>
            <person name="Haas B."/>
            <person name="Abouelleil A."/>
            <person name="Alvarado L."/>
            <person name="Arachchi H.M."/>
            <person name="Berlin A.M."/>
            <person name="Chapman S.B."/>
            <person name="Goldberg J."/>
            <person name="Griggs A."/>
            <person name="Gujja S."/>
            <person name="Hansen M."/>
            <person name="Howarth C."/>
            <person name="Imamovic A."/>
            <person name="Larimer J."/>
            <person name="McCowen C."/>
            <person name="Montmayeur A."/>
            <person name="Murphy C."/>
            <person name="Neiman D."/>
            <person name="Pearson M."/>
            <person name="Priest M."/>
            <person name="Roberts A."/>
            <person name="Saif S."/>
            <person name="Shea T."/>
            <person name="Sisk P."/>
            <person name="Sykes S."/>
            <person name="Wortman J."/>
            <person name="Nusbaum C."/>
            <person name="Birren B."/>
        </authorList>
    </citation>
    <scope>NUCLEOTIDE SEQUENCE [LARGE SCALE GENOMIC DNA]</scope>
    <source>
        <strain evidence="12 13">YIT 12062</strain>
    </source>
</reference>
<dbReference type="PATRIC" id="fig|742818.3.peg.1962"/>
<dbReference type="GO" id="GO:0005737">
    <property type="term" value="C:cytoplasm"/>
    <property type="evidence" value="ECO:0007669"/>
    <property type="project" value="UniProtKB-SubCell"/>
</dbReference>
<comment type="function">
    <text evidence="10">Catalyzes the condensation of the acetyl group of acetyl-CoA with 3-methyl-2-oxobutanoate (2-ketoisovalerate) to form 3-carboxy-3-hydroxy-4-methylpentanoate (2-isopropylmalate).</text>
</comment>
<keyword evidence="9 10" id="KW-0100">Branched-chain amino acid biosynthesis</keyword>
<dbReference type="PROSITE" id="PS00815">
    <property type="entry name" value="AIPM_HOMOCIT_SYNTH_1"/>
    <property type="match status" value="1"/>
</dbReference>
<dbReference type="InterPro" id="IPR039371">
    <property type="entry name" value="LeuA_N_DRE-TIM"/>
</dbReference>
<dbReference type="SMART" id="SM00917">
    <property type="entry name" value="LeuA_dimer"/>
    <property type="match status" value="1"/>
</dbReference>
<dbReference type="Pfam" id="PF08502">
    <property type="entry name" value="LeuA_dimer"/>
    <property type="match status" value="1"/>
</dbReference>
<protein>
    <recommendedName>
        <fullName evidence="4 10">2-isopropylmalate synthase</fullName>
        <ecNumber evidence="4 10">2.3.3.13</ecNumber>
    </recommendedName>
    <alternativeName>
        <fullName evidence="10">Alpha-IPM synthase</fullName>
    </alternativeName>
    <alternativeName>
        <fullName evidence="10">Alpha-isopropylmalate synthase</fullName>
    </alternativeName>
</protein>
<evidence type="ECO:0000313" key="13">
    <source>
        <dbReference type="Proteomes" id="UP000006069"/>
    </source>
</evidence>
<evidence type="ECO:0000256" key="6">
    <source>
        <dbReference type="ARBA" id="ARBA00022605"/>
    </source>
</evidence>
<dbReference type="eggNOG" id="COG0119">
    <property type="taxonomic scope" value="Bacteria"/>
</dbReference>
<comment type="subunit">
    <text evidence="10">Homodimer.</text>
</comment>
<dbReference type="RefSeq" id="WP_009140029.1">
    <property type="nucleotide sequence ID" value="NZ_JH815199.1"/>
</dbReference>
<comment type="cofactor">
    <cofactor evidence="10">
        <name>Mg(2+)</name>
        <dbReference type="ChEBI" id="CHEBI:18420"/>
    </cofactor>
</comment>
<feature type="binding site" evidence="10">
    <location>
        <position position="44"/>
    </location>
    <ligand>
        <name>Mg(2+)</name>
        <dbReference type="ChEBI" id="CHEBI:18420"/>
    </ligand>
</feature>
<accession>K0YJB4</accession>
<dbReference type="Pfam" id="PF22615">
    <property type="entry name" value="IPMS_D2"/>
    <property type="match status" value="1"/>
</dbReference>
<dbReference type="GO" id="GO:0003852">
    <property type="term" value="F:2-isopropylmalate synthase activity"/>
    <property type="evidence" value="ECO:0007669"/>
    <property type="project" value="UniProtKB-UniRule"/>
</dbReference>
<dbReference type="EMBL" id="ADMD01000009">
    <property type="protein sequence ID" value="EJZ83333.1"/>
    <property type="molecule type" value="Genomic_DNA"/>
</dbReference>
<dbReference type="InterPro" id="IPR000891">
    <property type="entry name" value="PYR_CT"/>
</dbReference>
<dbReference type="UniPathway" id="UPA00048">
    <property type="reaction ID" value="UER00070"/>
</dbReference>
<keyword evidence="8 10" id="KW-0479">Metal-binding</keyword>
<keyword evidence="13" id="KW-1185">Reference proteome</keyword>
<evidence type="ECO:0000256" key="4">
    <source>
        <dbReference type="ARBA" id="ARBA00012973"/>
    </source>
</evidence>
<keyword evidence="5 10" id="KW-0432">Leucine biosynthesis</keyword>
<evidence type="ECO:0000256" key="10">
    <source>
        <dbReference type="HAMAP-Rule" id="MF_00572"/>
    </source>
</evidence>
<dbReference type="CDD" id="cd07942">
    <property type="entry name" value="DRE_TIM_LeuA"/>
    <property type="match status" value="1"/>
</dbReference>
<keyword evidence="10" id="KW-0963">Cytoplasm</keyword>
<dbReference type="InterPro" id="IPR005668">
    <property type="entry name" value="IPM_Synthase"/>
</dbReference>
<feature type="domain" description="Pyruvate carboxyltransferase" evidence="11">
    <location>
        <begin position="35"/>
        <end position="310"/>
    </location>
</feature>
<comment type="pathway">
    <text evidence="2 10">Amino-acid biosynthesis; L-leucine biosynthesis; L-leucine from 3-methyl-2-oxobutanoate: step 1/4.</text>
</comment>
<organism evidence="12 13">
    <name type="scientific">Slackia piriformis YIT 12062</name>
    <dbReference type="NCBI Taxonomy" id="742818"/>
    <lineage>
        <taxon>Bacteria</taxon>
        <taxon>Bacillati</taxon>
        <taxon>Actinomycetota</taxon>
        <taxon>Coriobacteriia</taxon>
        <taxon>Eggerthellales</taxon>
        <taxon>Eggerthellaceae</taxon>
        <taxon>Slackia</taxon>
    </lineage>
</organism>
<dbReference type="PANTHER" id="PTHR46911:SF1">
    <property type="entry name" value="2-ISOPROPYLMALATE SYNTHASE"/>
    <property type="match status" value="1"/>
</dbReference>
<dbReference type="Gene3D" id="3.20.20.70">
    <property type="entry name" value="Aldolase class I"/>
    <property type="match status" value="1"/>
</dbReference>
<name>K0YJB4_9ACTN</name>
<evidence type="ECO:0000256" key="5">
    <source>
        <dbReference type="ARBA" id="ARBA00022430"/>
    </source>
</evidence>
<proteinExistence type="inferred from homology"/>
<sequence>MNAGMPHHANYTRGYFMPPEPCFDWVKKDYIDHAPNWCSVDLRDGNQALVVPMSLDEKIDFFRMLVSIGFKEIEIGFPAASETEFELARTLIEQDMIPEDVTIQVLTQAREHIIKKTFEALEGCKTPVIVHVYNSTSVAQREQVFHKDKEQIKHIAVTGAKLLKELTESAGHDNYRFEYSPESFTGTEPEYALEVCNAVLDVWKPTPERKAIINLPVTVEMSLPHVYASQVEYISKNLTYRDAVEVSLHPHNDRGTGVACAELGVLAGADRIEGTLFGNGERTGNVDLVTLAMNLFSHGVDPKLDFSDLPSVVELFERVTRMEVNPRSPYSGQLVFAAFSGSHQDAIAKGLKYREEENPGYWSTPYLPIDPADVGRCYENDVIRINSQSGKGGIGYILEKNYGYVLPPKLREELSYASKDASDHAHKELSPAEVNDIFHETFVNNATTLKLLDFHFTHDSENKAFKAFLTVERSGEEQDAVGNGNGRLDAVCNALSKLSIRAHIATYSEHALETGSDSRAAAYVGIDDEDGTITWGVGEHHDIITASILGLISAVNRQMS</sequence>
<dbReference type="AlphaFoldDB" id="K0YJB4"/>
<dbReference type="GO" id="GO:0009098">
    <property type="term" value="P:L-leucine biosynthetic process"/>
    <property type="evidence" value="ECO:0007669"/>
    <property type="project" value="UniProtKB-UniRule"/>
</dbReference>
<dbReference type="Gene3D" id="3.30.160.270">
    <property type="match status" value="1"/>
</dbReference>
<feature type="binding site" evidence="10">
    <location>
        <position position="249"/>
    </location>
    <ligand>
        <name>Mg(2+)</name>
        <dbReference type="ChEBI" id="CHEBI:18420"/>
    </ligand>
</feature>
<dbReference type="Pfam" id="PF00682">
    <property type="entry name" value="HMGL-like"/>
    <property type="match status" value="1"/>
</dbReference>
<gene>
    <name evidence="10" type="primary">leuA</name>
    <name evidence="12" type="ORF">HMPREF9451_01855</name>
</gene>
<evidence type="ECO:0000256" key="1">
    <source>
        <dbReference type="ARBA" id="ARBA00000064"/>
    </source>
</evidence>
<dbReference type="PROSITE" id="PS00816">
    <property type="entry name" value="AIPM_HOMOCIT_SYNTH_2"/>
    <property type="match status" value="1"/>
</dbReference>
<dbReference type="HOGENOM" id="CLU_004588_3_2_11"/>
<dbReference type="NCBIfam" id="NF002991">
    <property type="entry name" value="PRK03739.1"/>
    <property type="match status" value="1"/>
</dbReference>
<keyword evidence="6 10" id="KW-0028">Amino-acid biosynthesis</keyword>
<dbReference type="GO" id="GO:0000287">
    <property type="term" value="F:magnesium ion binding"/>
    <property type="evidence" value="ECO:0007669"/>
    <property type="project" value="UniProtKB-UniRule"/>
</dbReference>
<dbReference type="SUPFAM" id="SSF51569">
    <property type="entry name" value="Aldolase"/>
    <property type="match status" value="1"/>
</dbReference>
<comment type="similarity">
    <text evidence="3 10">Belongs to the alpha-IPM synthase/homocitrate synthase family. LeuA type 2 subfamily.</text>
</comment>
<keyword evidence="7 10" id="KW-0808">Transferase</keyword>
<dbReference type="InterPro" id="IPR013709">
    <property type="entry name" value="2-isopropylmalate_synth_dimer"/>
</dbReference>
<dbReference type="FunCoup" id="K0YJB4">
    <property type="interactions" value="169"/>
</dbReference>
<dbReference type="Proteomes" id="UP000006069">
    <property type="component" value="Unassembled WGS sequence"/>
</dbReference>
<evidence type="ECO:0000256" key="8">
    <source>
        <dbReference type="ARBA" id="ARBA00022723"/>
    </source>
</evidence>
<dbReference type="SUPFAM" id="SSF110921">
    <property type="entry name" value="2-isopropylmalate synthase LeuA, allosteric (dimerisation) domain"/>
    <property type="match status" value="1"/>
</dbReference>
<dbReference type="GO" id="GO:0003985">
    <property type="term" value="F:acetyl-CoA C-acetyltransferase activity"/>
    <property type="evidence" value="ECO:0007669"/>
    <property type="project" value="UniProtKB-UniRule"/>
</dbReference>
<feature type="region of interest" description="Regulatory domain" evidence="10">
    <location>
        <begin position="445"/>
        <end position="560"/>
    </location>
</feature>
<feature type="binding site" evidence="10">
    <location>
        <position position="285"/>
    </location>
    <ligand>
        <name>Mg(2+)</name>
        <dbReference type="ChEBI" id="CHEBI:18420"/>
    </ligand>
</feature>
<evidence type="ECO:0000313" key="12">
    <source>
        <dbReference type="EMBL" id="EJZ83333.1"/>
    </source>
</evidence>
<dbReference type="InterPro" id="IPR054692">
    <property type="entry name" value="LeuA-like_post-cat"/>
</dbReference>
<comment type="subcellular location">
    <subcellularLocation>
        <location evidence="10">Cytoplasm</location>
    </subcellularLocation>
</comment>
<dbReference type="InterPro" id="IPR002034">
    <property type="entry name" value="AIPM/Hcit_synth_CS"/>
</dbReference>
<feature type="binding site" evidence="10">
    <location>
        <position position="251"/>
    </location>
    <ligand>
        <name>Mg(2+)</name>
        <dbReference type="ChEBI" id="CHEBI:18420"/>
    </ligand>
</feature>
<evidence type="ECO:0000256" key="7">
    <source>
        <dbReference type="ARBA" id="ARBA00022679"/>
    </source>
</evidence>
<evidence type="ECO:0000256" key="2">
    <source>
        <dbReference type="ARBA" id="ARBA00004689"/>
    </source>
</evidence>
<evidence type="ECO:0000259" key="11">
    <source>
        <dbReference type="PROSITE" id="PS50991"/>
    </source>
</evidence>
<dbReference type="EC" id="2.3.3.13" evidence="4 10"/>
<comment type="caution">
    <text evidence="12">The sequence shown here is derived from an EMBL/GenBank/DDBJ whole genome shotgun (WGS) entry which is preliminary data.</text>
</comment>
<dbReference type="PANTHER" id="PTHR46911">
    <property type="match status" value="1"/>
</dbReference>
<dbReference type="InterPro" id="IPR013785">
    <property type="entry name" value="Aldolase_TIM"/>
</dbReference>
<evidence type="ECO:0000256" key="3">
    <source>
        <dbReference type="ARBA" id="ARBA00009767"/>
    </source>
</evidence>